<keyword evidence="3" id="KW-1185">Reference proteome</keyword>
<proteinExistence type="predicted"/>
<dbReference type="AlphaFoldDB" id="A0A2A6BE89"/>
<accession>A0A8R1Z619</accession>
<evidence type="ECO:0000313" key="3">
    <source>
        <dbReference type="Proteomes" id="UP000005239"/>
    </source>
</evidence>
<evidence type="ECO:0000313" key="2">
    <source>
        <dbReference type="EnsemblMetazoa" id="PPA45121.1"/>
    </source>
</evidence>
<name>A0A2A6BE89_PRIPA</name>
<feature type="compositionally biased region" description="Basic and acidic residues" evidence="1">
    <location>
        <begin position="19"/>
        <end position="76"/>
    </location>
</feature>
<accession>A0A2A6BE89</accession>
<reference evidence="3" key="1">
    <citation type="journal article" date="2008" name="Nat. Genet.">
        <title>The Pristionchus pacificus genome provides a unique perspective on nematode lifestyle and parasitism.</title>
        <authorList>
            <person name="Dieterich C."/>
            <person name="Clifton S.W."/>
            <person name="Schuster L.N."/>
            <person name="Chinwalla A."/>
            <person name="Delehaunty K."/>
            <person name="Dinkelacker I."/>
            <person name="Fulton L."/>
            <person name="Fulton R."/>
            <person name="Godfrey J."/>
            <person name="Minx P."/>
            <person name="Mitreva M."/>
            <person name="Roeseler W."/>
            <person name="Tian H."/>
            <person name="Witte H."/>
            <person name="Yang S.P."/>
            <person name="Wilson R.K."/>
            <person name="Sommer R.J."/>
        </authorList>
    </citation>
    <scope>NUCLEOTIDE SEQUENCE [LARGE SCALE GENOMIC DNA]</scope>
    <source>
        <strain evidence="3">PS312</strain>
    </source>
</reference>
<dbReference type="EnsemblMetazoa" id="PPA45121.1">
    <property type="protein sequence ID" value="PPA45121.1"/>
    <property type="gene ID" value="WBGene00283490"/>
</dbReference>
<sequence length="111" mass="13323">MNMKRARRVNDADDEEERRDEIEIRRDEKPSPRMAKMERDRMRRAKTDVTRPIEAQKGRRNDEVLKEGRDEERERGGGGIPHQLISVVEEPHRIHIVILEMNIRILMMNQR</sequence>
<feature type="region of interest" description="Disordered" evidence="1">
    <location>
        <begin position="1"/>
        <end position="79"/>
    </location>
</feature>
<evidence type="ECO:0000256" key="1">
    <source>
        <dbReference type="SAM" id="MobiDB-lite"/>
    </source>
</evidence>
<dbReference type="Proteomes" id="UP000005239">
    <property type="component" value="Unassembled WGS sequence"/>
</dbReference>
<protein>
    <submittedName>
        <fullName evidence="2">Uncharacterized protein</fullName>
    </submittedName>
</protein>
<reference evidence="2" key="2">
    <citation type="submission" date="2022-06" db="UniProtKB">
        <authorList>
            <consortium name="EnsemblMetazoa"/>
        </authorList>
    </citation>
    <scope>IDENTIFICATION</scope>
    <source>
        <strain evidence="2">PS312</strain>
    </source>
</reference>
<organism evidence="2 3">
    <name type="scientific">Pristionchus pacificus</name>
    <name type="common">Parasitic nematode worm</name>
    <dbReference type="NCBI Taxonomy" id="54126"/>
    <lineage>
        <taxon>Eukaryota</taxon>
        <taxon>Metazoa</taxon>
        <taxon>Ecdysozoa</taxon>
        <taxon>Nematoda</taxon>
        <taxon>Chromadorea</taxon>
        <taxon>Rhabditida</taxon>
        <taxon>Rhabditina</taxon>
        <taxon>Diplogasteromorpha</taxon>
        <taxon>Diplogasteroidea</taxon>
        <taxon>Neodiplogasteridae</taxon>
        <taxon>Pristionchus</taxon>
    </lineage>
</organism>
<gene>
    <name evidence="2" type="primary">WBGene00283490</name>
</gene>